<evidence type="ECO:0000313" key="2">
    <source>
        <dbReference type="Proteomes" id="UP000800096"/>
    </source>
</evidence>
<dbReference type="EMBL" id="ML979135">
    <property type="protein sequence ID" value="KAF1916230.1"/>
    <property type="molecule type" value="Genomic_DNA"/>
</dbReference>
<keyword evidence="2" id="KW-1185">Reference proteome</keyword>
<reference evidence="1" key="1">
    <citation type="journal article" date="2020" name="Stud. Mycol.">
        <title>101 Dothideomycetes genomes: a test case for predicting lifestyles and emergence of pathogens.</title>
        <authorList>
            <person name="Haridas S."/>
            <person name="Albert R."/>
            <person name="Binder M."/>
            <person name="Bloem J."/>
            <person name="Labutti K."/>
            <person name="Salamov A."/>
            <person name="Andreopoulos B."/>
            <person name="Baker S."/>
            <person name="Barry K."/>
            <person name="Bills G."/>
            <person name="Bluhm B."/>
            <person name="Cannon C."/>
            <person name="Castanera R."/>
            <person name="Culley D."/>
            <person name="Daum C."/>
            <person name="Ezra D."/>
            <person name="Gonzalez J."/>
            <person name="Henrissat B."/>
            <person name="Kuo A."/>
            <person name="Liang C."/>
            <person name="Lipzen A."/>
            <person name="Lutzoni F."/>
            <person name="Magnuson J."/>
            <person name="Mondo S."/>
            <person name="Nolan M."/>
            <person name="Ohm R."/>
            <person name="Pangilinan J."/>
            <person name="Park H.-J."/>
            <person name="Ramirez L."/>
            <person name="Alfaro M."/>
            <person name="Sun H."/>
            <person name="Tritt A."/>
            <person name="Yoshinaga Y."/>
            <person name="Zwiers L.-H."/>
            <person name="Turgeon B."/>
            <person name="Goodwin S."/>
            <person name="Spatafora J."/>
            <person name="Crous P."/>
            <person name="Grigoriev I."/>
        </authorList>
    </citation>
    <scope>NUCLEOTIDE SEQUENCE</scope>
    <source>
        <strain evidence="1">HMLAC05119</strain>
    </source>
</reference>
<dbReference type="Proteomes" id="UP000800096">
    <property type="component" value="Unassembled WGS sequence"/>
</dbReference>
<sequence>MHQRSKRTMLTAGSKTEAKCSVTLQNCWSWGIQGLETRGSGASVGYRRAMASQDHGTLQVRVVCVRYASVVVQTARE</sequence>
<protein>
    <submittedName>
        <fullName evidence="1">Uncharacterized protein</fullName>
    </submittedName>
</protein>
<evidence type="ECO:0000313" key="1">
    <source>
        <dbReference type="EMBL" id="KAF1916230.1"/>
    </source>
</evidence>
<accession>A0A6A5QN48</accession>
<proteinExistence type="predicted"/>
<dbReference type="AlphaFoldDB" id="A0A6A5QN48"/>
<gene>
    <name evidence="1" type="ORF">BDU57DRAFT_516219</name>
</gene>
<organism evidence="1 2">
    <name type="scientific">Ampelomyces quisqualis</name>
    <name type="common">Powdery mildew agent</name>
    <dbReference type="NCBI Taxonomy" id="50730"/>
    <lineage>
        <taxon>Eukaryota</taxon>
        <taxon>Fungi</taxon>
        <taxon>Dikarya</taxon>
        <taxon>Ascomycota</taxon>
        <taxon>Pezizomycotina</taxon>
        <taxon>Dothideomycetes</taxon>
        <taxon>Pleosporomycetidae</taxon>
        <taxon>Pleosporales</taxon>
        <taxon>Pleosporineae</taxon>
        <taxon>Phaeosphaeriaceae</taxon>
        <taxon>Ampelomyces</taxon>
    </lineage>
</organism>
<name>A0A6A5QN48_AMPQU</name>